<reference evidence="2 3" key="1">
    <citation type="journal article" date="2020" name="Cell Host Microbe">
        <title>Functional and Genomic Variation between Human-Derived Isolates of Lachnospiraceae Reveals Inter- and Intra-Species Diversity.</title>
        <authorList>
            <person name="Sorbara M.T."/>
            <person name="Littmann E.R."/>
            <person name="Fontana E."/>
            <person name="Moody T.U."/>
            <person name="Kohout C.E."/>
            <person name="Gjonbalaj M."/>
            <person name="Eaton V."/>
            <person name="Seok R."/>
            <person name="Leiner I.M."/>
            <person name="Pamer E.G."/>
        </authorList>
    </citation>
    <scope>NUCLEOTIDE SEQUENCE [LARGE SCALE GENOMIC DNA]</scope>
    <source>
        <strain evidence="2 3">MSK.20.11</strain>
    </source>
</reference>
<dbReference type="InterPro" id="IPR013320">
    <property type="entry name" value="ConA-like_dom_sf"/>
</dbReference>
<evidence type="ECO:0000313" key="3">
    <source>
        <dbReference type="Proteomes" id="UP000822152"/>
    </source>
</evidence>
<accession>A0ABX2GTB8</accession>
<dbReference type="SUPFAM" id="SSF49899">
    <property type="entry name" value="Concanavalin A-like lectins/glucanases"/>
    <property type="match status" value="1"/>
</dbReference>
<name>A0ABX2GTB8_9FIRM</name>
<dbReference type="Proteomes" id="UP000822152">
    <property type="component" value="Unassembled WGS sequence"/>
</dbReference>
<proteinExistence type="predicted"/>
<keyword evidence="3" id="KW-1185">Reference proteome</keyword>
<sequence>MCTEAAGGFTGCTVGMYVHSEQKQSTGCAQFYRFTVK</sequence>
<feature type="domain" description="Beta-xylosidase C-terminal Concanavalin A-like" evidence="1">
    <location>
        <begin position="2"/>
        <end position="37"/>
    </location>
</feature>
<protein>
    <recommendedName>
        <fullName evidence="1">Beta-xylosidase C-terminal Concanavalin A-like domain-containing protein</fullName>
    </recommendedName>
</protein>
<comment type="caution">
    <text evidence="2">The sequence shown here is derived from an EMBL/GenBank/DDBJ whole genome shotgun (WGS) entry which is preliminary data.</text>
</comment>
<dbReference type="Gene3D" id="2.60.120.200">
    <property type="match status" value="1"/>
</dbReference>
<gene>
    <name evidence="2" type="ORF">G4952_16760</name>
</gene>
<dbReference type="InterPro" id="IPR041542">
    <property type="entry name" value="GH43_C2"/>
</dbReference>
<organism evidence="2 3">
    <name type="scientific">Blautia wexlerae</name>
    <dbReference type="NCBI Taxonomy" id="418240"/>
    <lineage>
        <taxon>Bacteria</taxon>
        <taxon>Bacillati</taxon>
        <taxon>Bacillota</taxon>
        <taxon>Clostridia</taxon>
        <taxon>Lachnospirales</taxon>
        <taxon>Lachnospiraceae</taxon>
        <taxon>Blautia</taxon>
    </lineage>
</organism>
<evidence type="ECO:0000259" key="1">
    <source>
        <dbReference type="Pfam" id="PF17851"/>
    </source>
</evidence>
<dbReference type="EMBL" id="JAAIPF010000077">
    <property type="protein sequence ID" value="NSF75403.1"/>
    <property type="molecule type" value="Genomic_DNA"/>
</dbReference>
<dbReference type="Pfam" id="PF17851">
    <property type="entry name" value="GH43_C2"/>
    <property type="match status" value="1"/>
</dbReference>
<evidence type="ECO:0000313" key="2">
    <source>
        <dbReference type="EMBL" id="NSF75403.1"/>
    </source>
</evidence>